<dbReference type="OrthoDB" id="9789081at2"/>
<keyword evidence="2" id="KW-0808">Transferase</keyword>
<dbReference type="InterPro" id="IPR016181">
    <property type="entry name" value="Acyl_CoA_acyltransferase"/>
</dbReference>
<evidence type="ECO:0000259" key="1">
    <source>
        <dbReference type="PROSITE" id="PS51186"/>
    </source>
</evidence>
<proteinExistence type="predicted"/>
<feature type="domain" description="N-acetyltransferase" evidence="1">
    <location>
        <begin position="2"/>
        <end position="155"/>
    </location>
</feature>
<reference evidence="2 3" key="1">
    <citation type="submission" date="2016-10" db="EMBL/GenBank/DDBJ databases">
        <authorList>
            <person name="de Groot N.N."/>
        </authorList>
    </citation>
    <scope>NUCLEOTIDE SEQUENCE [LARGE SCALE GENOMIC DNA]</scope>
    <source>
        <strain evidence="2 3">DSM 15345</strain>
    </source>
</reference>
<organism evidence="2 3">
    <name type="scientific">Rubrimonas cliftonensis</name>
    <dbReference type="NCBI Taxonomy" id="89524"/>
    <lineage>
        <taxon>Bacteria</taxon>
        <taxon>Pseudomonadati</taxon>
        <taxon>Pseudomonadota</taxon>
        <taxon>Alphaproteobacteria</taxon>
        <taxon>Rhodobacterales</taxon>
        <taxon>Paracoccaceae</taxon>
        <taxon>Rubrimonas</taxon>
    </lineage>
</organism>
<evidence type="ECO:0000313" key="3">
    <source>
        <dbReference type="Proteomes" id="UP000198703"/>
    </source>
</evidence>
<sequence>MKRLRPYRAGDAAALCALYRRSVETLGPRAYTARQVAAWASLTPAAADFDGWMADGRARVVAEAGDAPLGFCDVERDGHIAMLYCAPEAAGRGVGGALCDAGVGYARGFGAGVVYTEASELARPVFAARGFAATARRQMTVAGVAIHNYAMERPA</sequence>
<dbReference type="GO" id="GO:0016747">
    <property type="term" value="F:acyltransferase activity, transferring groups other than amino-acyl groups"/>
    <property type="evidence" value="ECO:0007669"/>
    <property type="project" value="InterPro"/>
</dbReference>
<dbReference type="AlphaFoldDB" id="A0A1H3VI80"/>
<name>A0A1H3VI80_9RHOB</name>
<dbReference type="PROSITE" id="PS51186">
    <property type="entry name" value="GNAT"/>
    <property type="match status" value="1"/>
</dbReference>
<dbReference type="SUPFAM" id="SSF55729">
    <property type="entry name" value="Acyl-CoA N-acyltransferases (Nat)"/>
    <property type="match status" value="1"/>
</dbReference>
<dbReference type="RefSeq" id="WP_093247517.1">
    <property type="nucleotide sequence ID" value="NZ_FNQM01000001.1"/>
</dbReference>
<keyword evidence="3" id="KW-1185">Reference proteome</keyword>
<dbReference type="Proteomes" id="UP000198703">
    <property type="component" value="Unassembled WGS sequence"/>
</dbReference>
<dbReference type="Gene3D" id="3.40.630.30">
    <property type="match status" value="1"/>
</dbReference>
<dbReference type="Pfam" id="PF13673">
    <property type="entry name" value="Acetyltransf_10"/>
    <property type="match status" value="1"/>
</dbReference>
<accession>A0A1H3VI80</accession>
<dbReference type="EMBL" id="FNQM01000001">
    <property type="protein sequence ID" value="SDZ73868.1"/>
    <property type="molecule type" value="Genomic_DNA"/>
</dbReference>
<protein>
    <submittedName>
        <fullName evidence="2">Acetyltransferase, GNAT family</fullName>
    </submittedName>
</protein>
<dbReference type="CDD" id="cd04301">
    <property type="entry name" value="NAT_SF"/>
    <property type="match status" value="1"/>
</dbReference>
<dbReference type="InterPro" id="IPR052564">
    <property type="entry name" value="N-acetyltrans/Recomb-assoc"/>
</dbReference>
<dbReference type="InterPro" id="IPR000182">
    <property type="entry name" value="GNAT_dom"/>
</dbReference>
<dbReference type="PANTHER" id="PTHR43451:SF1">
    <property type="entry name" value="ACETYLTRANSFERASE"/>
    <property type="match status" value="1"/>
</dbReference>
<dbReference type="PANTHER" id="PTHR43451">
    <property type="entry name" value="ACETYLTRANSFERASE (GNAT) FAMILY PROTEIN"/>
    <property type="match status" value="1"/>
</dbReference>
<gene>
    <name evidence="2" type="ORF">SAMN05444370_10179</name>
</gene>
<dbReference type="STRING" id="89524.SAMN05444370_10179"/>
<evidence type="ECO:0000313" key="2">
    <source>
        <dbReference type="EMBL" id="SDZ73868.1"/>
    </source>
</evidence>